<feature type="transmembrane region" description="Helical" evidence="6">
    <location>
        <begin position="309"/>
        <end position="332"/>
    </location>
</feature>
<feature type="signal peptide" evidence="7">
    <location>
        <begin position="1"/>
        <end position="27"/>
    </location>
</feature>
<comment type="caution">
    <text evidence="8">The sequence shown here is derived from an EMBL/GenBank/DDBJ whole genome shotgun (WGS) entry which is preliminary data.</text>
</comment>
<evidence type="ECO:0000256" key="3">
    <source>
        <dbReference type="ARBA" id="ARBA00022989"/>
    </source>
</evidence>
<dbReference type="EMBL" id="JAQQWE010000006">
    <property type="protein sequence ID" value="KAK7948391.1"/>
    <property type="molecule type" value="Genomic_DNA"/>
</dbReference>
<keyword evidence="3 6" id="KW-1133">Transmembrane helix</keyword>
<evidence type="ECO:0000256" key="4">
    <source>
        <dbReference type="ARBA" id="ARBA00023136"/>
    </source>
</evidence>
<feature type="transmembrane region" description="Helical" evidence="6">
    <location>
        <begin position="338"/>
        <end position="359"/>
    </location>
</feature>
<feature type="transmembrane region" description="Helical" evidence="6">
    <location>
        <begin position="268"/>
        <end position="288"/>
    </location>
</feature>
<reference evidence="8 9" key="1">
    <citation type="submission" date="2023-01" db="EMBL/GenBank/DDBJ databases">
        <title>Analysis of 21 Apiospora genomes using comparative genomics revels a genus with tremendous synthesis potential of carbohydrate active enzymes and secondary metabolites.</title>
        <authorList>
            <person name="Sorensen T."/>
        </authorList>
    </citation>
    <scope>NUCLEOTIDE SEQUENCE [LARGE SCALE GENOMIC DNA]</scope>
    <source>
        <strain evidence="8 9">CBS 24483</strain>
    </source>
</reference>
<protein>
    <recommendedName>
        <fullName evidence="10">Zinc transporter</fullName>
    </recommendedName>
</protein>
<dbReference type="GeneID" id="92078561"/>
<dbReference type="PANTHER" id="PTHR11040">
    <property type="entry name" value="ZINC/IRON TRANSPORTER"/>
    <property type="match status" value="1"/>
</dbReference>
<evidence type="ECO:0000256" key="5">
    <source>
        <dbReference type="SAM" id="MobiDB-lite"/>
    </source>
</evidence>
<feature type="compositionally biased region" description="Low complexity" evidence="5">
    <location>
        <begin position="40"/>
        <end position="52"/>
    </location>
</feature>
<dbReference type="InterPro" id="IPR003689">
    <property type="entry name" value="ZIP"/>
</dbReference>
<feature type="transmembrane region" description="Helical" evidence="6">
    <location>
        <begin position="465"/>
        <end position="484"/>
    </location>
</feature>
<sequence>MVSSMRNSGGWTRALLASLLLLGEASAHHMAPNARRQQQATTTAPPAPTTTAAPKVTAISDCHNHGATVFCMFGTSEYQVLEQATATTPPPPAYTDCHNHGSDMFCVGPDGNDVEVAAEGSAHESEGKPEGDHGHGDSHDHDHGHGEGDASSRGGANCHFHAGVEHCVSAGQSEASAATSSCGRRDRDYNVSIRIGLLFAILVTSFLGAALPIVLTPVLPKKLGIINVFFKQFGTGIIISTAFIHLFTHSFLMFNHECLKDQIKFEGTTAAIVMAGLVISFFVDYGCHRLANKRKELNQTAASATSNNGLINVLILEAGIIFHSILVGLTLVVAGDSFFITLFVVILFHQMFEGFALGVRIAAVQQHEPPSATNASQLPSVEPPSAEAKTIAGGSNDGGSHGSSSAPITSSSSRRVSLWMWKKMSMAAVFGITTPIGMAIGIAVLQSFNGQDPHTLKVIGSLDALSAGILLWVGIVGMWAHDWMMAGGELFNAGALRTACGLVGLVAGMAAMGVLGIWA</sequence>
<gene>
    <name evidence="8" type="ORF">PG986_009277</name>
</gene>
<evidence type="ECO:0000313" key="9">
    <source>
        <dbReference type="Proteomes" id="UP001391051"/>
    </source>
</evidence>
<evidence type="ECO:0008006" key="10">
    <source>
        <dbReference type="Google" id="ProtNLM"/>
    </source>
</evidence>
<keyword evidence="9" id="KW-1185">Reference proteome</keyword>
<proteinExistence type="predicted"/>
<dbReference type="Pfam" id="PF02535">
    <property type="entry name" value="Zip"/>
    <property type="match status" value="3"/>
</dbReference>
<feature type="region of interest" description="Disordered" evidence="5">
    <location>
        <begin position="371"/>
        <end position="410"/>
    </location>
</feature>
<accession>A0ABR1Q787</accession>
<comment type="subcellular location">
    <subcellularLocation>
        <location evidence="1">Membrane</location>
        <topology evidence="1">Multi-pass membrane protein</topology>
    </subcellularLocation>
</comment>
<dbReference type="Proteomes" id="UP001391051">
    <property type="component" value="Unassembled WGS sequence"/>
</dbReference>
<dbReference type="PANTHER" id="PTHR11040:SF44">
    <property type="entry name" value="PROTEIN ZNTC-RELATED"/>
    <property type="match status" value="1"/>
</dbReference>
<keyword evidence="4 6" id="KW-0472">Membrane</keyword>
<dbReference type="RefSeq" id="XP_066697897.1">
    <property type="nucleotide sequence ID" value="XM_066845499.1"/>
</dbReference>
<evidence type="ECO:0000256" key="7">
    <source>
        <dbReference type="SAM" id="SignalP"/>
    </source>
</evidence>
<keyword evidence="7" id="KW-0732">Signal</keyword>
<organism evidence="8 9">
    <name type="scientific">Apiospora aurea</name>
    <dbReference type="NCBI Taxonomy" id="335848"/>
    <lineage>
        <taxon>Eukaryota</taxon>
        <taxon>Fungi</taxon>
        <taxon>Dikarya</taxon>
        <taxon>Ascomycota</taxon>
        <taxon>Pezizomycotina</taxon>
        <taxon>Sordariomycetes</taxon>
        <taxon>Xylariomycetidae</taxon>
        <taxon>Amphisphaeriales</taxon>
        <taxon>Apiosporaceae</taxon>
        <taxon>Apiospora</taxon>
    </lineage>
</organism>
<feature type="region of interest" description="Disordered" evidence="5">
    <location>
        <begin position="110"/>
        <end position="152"/>
    </location>
</feature>
<feature type="transmembrane region" description="Helical" evidence="6">
    <location>
        <begin position="424"/>
        <end position="445"/>
    </location>
</feature>
<evidence type="ECO:0000313" key="8">
    <source>
        <dbReference type="EMBL" id="KAK7948391.1"/>
    </source>
</evidence>
<keyword evidence="2 6" id="KW-0812">Transmembrane</keyword>
<name>A0ABR1Q787_9PEZI</name>
<feature type="region of interest" description="Disordered" evidence="5">
    <location>
        <begin position="30"/>
        <end position="52"/>
    </location>
</feature>
<feature type="chain" id="PRO_5046420140" description="Zinc transporter" evidence="7">
    <location>
        <begin position="28"/>
        <end position="519"/>
    </location>
</feature>
<feature type="transmembrane region" description="Helical" evidence="6">
    <location>
        <begin position="195"/>
        <end position="216"/>
    </location>
</feature>
<evidence type="ECO:0000256" key="2">
    <source>
        <dbReference type="ARBA" id="ARBA00022692"/>
    </source>
</evidence>
<feature type="transmembrane region" description="Helical" evidence="6">
    <location>
        <begin position="496"/>
        <end position="518"/>
    </location>
</feature>
<feature type="transmembrane region" description="Helical" evidence="6">
    <location>
        <begin position="228"/>
        <end position="248"/>
    </location>
</feature>
<evidence type="ECO:0000256" key="6">
    <source>
        <dbReference type="SAM" id="Phobius"/>
    </source>
</evidence>
<evidence type="ECO:0000256" key="1">
    <source>
        <dbReference type="ARBA" id="ARBA00004141"/>
    </source>
</evidence>
<feature type="compositionally biased region" description="Basic and acidic residues" evidence="5">
    <location>
        <begin position="121"/>
        <end position="150"/>
    </location>
</feature>